<dbReference type="Proteomes" id="UP000236434">
    <property type="component" value="Unassembled WGS sequence"/>
</dbReference>
<keyword evidence="1" id="KW-0472">Membrane</keyword>
<organism evidence="2 3">
    <name type="scientific">Petrotoga olearia DSM 13574</name>
    <dbReference type="NCBI Taxonomy" id="1122955"/>
    <lineage>
        <taxon>Bacteria</taxon>
        <taxon>Thermotogati</taxon>
        <taxon>Thermotogota</taxon>
        <taxon>Thermotogae</taxon>
        <taxon>Petrotogales</taxon>
        <taxon>Petrotogaceae</taxon>
        <taxon>Petrotoga</taxon>
    </lineage>
</organism>
<comment type="caution">
    <text evidence="2">The sequence shown here is derived from an EMBL/GenBank/DDBJ whole genome shotgun (WGS) entry which is preliminary data.</text>
</comment>
<accession>A0A2K1P1B3</accession>
<evidence type="ECO:0000256" key="1">
    <source>
        <dbReference type="SAM" id="Phobius"/>
    </source>
</evidence>
<keyword evidence="1" id="KW-1133">Transmembrane helix</keyword>
<dbReference type="EMBL" id="AZRL01000012">
    <property type="protein sequence ID" value="PNR96550.1"/>
    <property type="molecule type" value="Genomic_DNA"/>
</dbReference>
<evidence type="ECO:0000313" key="2">
    <source>
        <dbReference type="EMBL" id="PNR96550.1"/>
    </source>
</evidence>
<keyword evidence="1" id="KW-0812">Transmembrane</keyword>
<name>A0A2K1P1B3_9BACT</name>
<feature type="transmembrane region" description="Helical" evidence="1">
    <location>
        <begin position="344"/>
        <end position="365"/>
    </location>
</feature>
<dbReference type="RefSeq" id="WP_103066832.1">
    <property type="nucleotide sequence ID" value="NZ_AZRL01000012.1"/>
</dbReference>
<evidence type="ECO:0000313" key="3">
    <source>
        <dbReference type="Proteomes" id="UP000236434"/>
    </source>
</evidence>
<reference evidence="2 3" key="1">
    <citation type="submission" date="2013-12" db="EMBL/GenBank/DDBJ databases">
        <title>Comparative genomics of Petrotoga isolates.</title>
        <authorList>
            <person name="Nesbo C.L."/>
            <person name="Charchuk R."/>
            <person name="Chow K."/>
        </authorList>
    </citation>
    <scope>NUCLEOTIDE SEQUENCE [LARGE SCALE GENOMIC DNA]</scope>
    <source>
        <strain evidence="2 3">DSM 13574</strain>
    </source>
</reference>
<dbReference type="OrthoDB" id="44201at2"/>
<dbReference type="Gene3D" id="1.25.40.10">
    <property type="entry name" value="Tetratricopeptide repeat domain"/>
    <property type="match status" value="1"/>
</dbReference>
<dbReference type="InterPro" id="IPR011990">
    <property type="entry name" value="TPR-like_helical_dom_sf"/>
</dbReference>
<proteinExistence type="predicted"/>
<dbReference type="SUPFAM" id="SSF48452">
    <property type="entry name" value="TPR-like"/>
    <property type="match status" value="1"/>
</dbReference>
<protein>
    <submittedName>
        <fullName evidence="2">Uncharacterized protein</fullName>
    </submittedName>
</protein>
<sequence>MRQKLSVLLFFIIFTLSTFATVFDDFVYYVDLQTMYESDDPYLKILGGLLKRWETGLSFYVDNLQLSNLELFPDDETTLKILKDLDPYFYLEPTQLFEKALREYPDSIIINSMYLFFNFQYWQNSLDPSVAKEIFEYSEKIERLVGEKTPFTVYYQAQILSKSKIYNDPQKAYNDLKEIYLTYSYDKKIIESLVEVSFQINNYEIIKDLYNTYMGLKGTDSQTLLYFSKIFHNMGETEKSKEIALSLIPVSKDSSILSETYEFLGDIETNYEKRIEYYQKALSLDKENGRIMSKLGLTYYNWDKKEYAQLARYFLNGAESRNYITEETEKALRELRSRVVFEIFLKYLLPLLLGVAFALWLLYYLDKKRKIKEHNRIFKEQNNK</sequence>
<gene>
    <name evidence="2" type="ORF">X929_04510</name>
</gene>
<dbReference type="AlphaFoldDB" id="A0A2K1P1B3"/>